<feature type="transmembrane region" description="Helical" evidence="4">
    <location>
        <begin position="402"/>
        <end position="424"/>
    </location>
</feature>
<dbReference type="EMBL" id="VXPY01000013">
    <property type="protein sequence ID" value="MYD89089.1"/>
    <property type="molecule type" value="Genomic_DNA"/>
</dbReference>
<evidence type="ECO:0000256" key="2">
    <source>
        <dbReference type="PROSITE-ProRule" id="PRU00504"/>
    </source>
</evidence>
<dbReference type="Pfam" id="PF01436">
    <property type="entry name" value="NHL"/>
    <property type="match status" value="2"/>
</dbReference>
<evidence type="ECO:0000256" key="1">
    <source>
        <dbReference type="ARBA" id="ARBA00022737"/>
    </source>
</evidence>
<dbReference type="AlphaFoldDB" id="A0A6B1DMY4"/>
<feature type="transmembrane region" description="Helical" evidence="4">
    <location>
        <begin position="526"/>
        <end position="547"/>
    </location>
</feature>
<sequence>MSTVHTVGAAGRHPNGETGAAGRWGSRLRSLTFEHWLWVSLTLVALGMRLVGLGDRALSHDESLHALYSWYITDAFRYSHDPMMHGPFLFHVNALLYLLFGASDFTARLFPALVGTATVAVLWWFRGILGRRGALLAAVLLTISPSLLFHSRYIRNDIYVALCSLLWALGLIRYVQTGFQRWLYLLASSMLVALVSKENAFITGAIFGLFSLCGAGWGIWRTRGAPRLAACRLADTAIVMGVLVAPFLVPFALILVGREPMPVDYGSQSTALVVAGLLGGIGLVGATGFLRFLRPAWWGTPVTHRNLPILFAGFWFVALAFYTNLFSAVSGIQSGVVGSLGYWLEQQGVMRGGQPWFYYPYLALLYEFLPLALLAASVPLLVSYSLAKSSPGRQSNQSDNEVPWLVPGFLLIWTIGSYAGYTVAGEKMPWLMVHLVLPTVLLGSWAISKWLSTLALDSKQAIVACVLGGAGFACWMFAAGRTPLSDSDREAIRETMQWLSLVVGGCGLLAPLAVGLVQGRSGHGRLLGVSAGLALGILTLHVAWNLAYVRYDSAREYLVYAHGTPDVKQVLADIKAVRSALPEGYGSTVLYDHEVSWPMAWYFRDDEAVQLYDGRSPTADLQEAPVILAGAAIAPNIRPLVRRDYVTRRFRLIWWPEESYKEFNAASLQGVFHRDRRRQWLDRFLWREHSGLTEEAWPHVSYFDMHVKRDLAPVIWPSTKFPTIYEMTPDPMLNSELDLQLDLARVVDASWAQVELARPLGVSVGPEGRRVVTDGDRDIVSVFGRNGELLWEVGGHCDIASPETCDDLDGDGPFRLGDGQFNEPWGAAMDANGRLFVADTWNHRVQRFSPDGRFELAWGAALDKELPNRNPIGLYGPRGITVEAHGSIVVADTGHHRLLRFSPDGVLLAEIGSSGTGPAQFQEPVAVLPGANGDLWVTDTWNGRIQRISGTNVPLGEISVPLSMWSTRYPDDKPFVGAVPGGLVVTDPLNSRLVFFGLDGELLGHQDLTAFQEAGQVPPMPVGIAVDGLTETIVVADAANSRLLELRLPSLPSASQ</sequence>
<feature type="transmembrane region" description="Helical" evidence="4">
    <location>
        <begin position="269"/>
        <end position="293"/>
    </location>
</feature>
<dbReference type="PANTHER" id="PTHR41710:SF2">
    <property type="entry name" value="GLYCOSYL TRANSFERASE FAMILY 39_83 DOMAIN-CONTAINING PROTEIN"/>
    <property type="match status" value="1"/>
</dbReference>
<feature type="repeat" description="NHL" evidence="2">
    <location>
        <begin position="817"/>
        <end position="851"/>
    </location>
</feature>
<feature type="transmembrane region" description="Helical" evidence="4">
    <location>
        <begin position="36"/>
        <end position="54"/>
    </location>
</feature>
<accession>A0A6B1DMY4</accession>
<evidence type="ECO:0000256" key="3">
    <source>
        <dbReference type="SAM" id="MobiDB-lite"/>
    </source>
</evidence>
<gene>
    <name evidence="6" type="ORF">F4Y08_01950</name>
</gene>
<dbReference type="InterPro" id="IPR038731">
    <property type="entry name" value="RgtA/B/C-like"/>
</dbReference>
<feature type="transmembrane region" description="Helical" evidence="4">
    <location>
        <begin position="314"/>
        <end position="344"/>
    </location>
</feature>
<dbReference type="PROSITE" id="PS51125">
    <property type="entry name" value="NHL"/>
    <property type="match status" value="2"/>
</dbReference>
<evidence type="ECO:0000256" key="4">
    <source>
        <dbReference type="SAM" id="Phobius"/>
    </source>
</evidence>
<dbReference type="InterPro" id="IPR019962">
    <property type="entry name" value="CHP03663"/>
</dbReference>
<keyword evidence="4" id="KW-0812">Transmembrane</keyword>
<comment type="caution">
    <text evidence="6">The sequence shown here is derived from an EMBL/GenBank/DDBJ whole genome shotgun (WGS) entry which is preliminary data.</text>
</comment>
<feature type="transmembrane region" description="Helical" evidence="4">
    <location>
        <begin position="430"/>
        <end position="448"/>
    </location>
</feature>
<feature type="transmembrane region" description="Helical" evidence="4">
    <location>
        <begin position="232"/>
        <end position="257"/>
    </location>
</feature>
<keyword evidence="4" id="KW-1133">Transmembrane helix</keyword>
<name>A0A6B1DMY4_9CHLR</name>
<dbReference type="NCBIfam" id="TIGR03663">
    <property type="entry name" value="flippase activity-associated protein Agl23"/>
    <property type="match status" value="1"/>
</dbReference>
<evidence type="ECO:0000313" key="6">
    <source>
        <dbReference type="EMBL" id="MYD89089.1"/>
    </source>
</evidence>
<feature type="transmembrane region" description="Helical" evidence="4">
    <location>
        <begin position="498"/>
        <end position="517"/>
    </location>
</feature>
<feature type="transmembrane region" description="Helical" evidence="4">
    <location>
        <begin position="460"/>
        <end position="478"/>
    </location>
</feature>
<dbReference type="Gene3D" id="2.120.10.30">
    <property type="entry name" value="TolB, C-terminal domain"/>
    <property type="match status" value="2"/>
</dbReference>
<feature type="transmembrane region" description="Helical" evidence="4">
    <location>
        <begin position="356"/>
        <end position="382"/>
    </location>
</feature>
<feature type="transmembrane region" description="Helical" evidence="4">
    <location>
        <begin position="158"/>
        <end position="176"/>
    </location>
</feature>
<feature type="transmembrane region" description="Helical" evidence="4">
    <location>
        <begin position="200"/>
        <end position="220"/>
    </location>
</feature>
<feature type="domain" description="Glycosyltransferase RgtA/B/C/D-like" evidence="5">
    <location>
        <begin position="85"/>
        <end position="222"/>
    </location>
</feature>
<dbReference type="SUPFAM" id="SSF101898">
    <property type="entry name" value="NHL repeat"/>
    <property type="match status" value="1"/>
</dbReference>
<dbReference type="PANTHER" id="PTHR41710">
    <property type="entry name" value="GLYCOSYL TRANSFERASE, FAMILY 39"/>
    <property type="match status" value="1"/>
</dbReference>
<dbReference type="InterPro" id="IPR011042">
    <property type="entry name" value="6-blade_b-propeller_TolB-like"/>
</dbReference>
<feature type="transmembrane region" description="Helical" evidence="4">
    <location>
        <begin position="132"/>
        <end position="151"/>
    </location>
</feature>
<reference evidence="6" key="1">
    <citation type="submission" date="2019-09" db="EMBL/GenBank/DDBJ databases">
        <title>Characterisation of the sponge microbiome using genome-centric metagenomics.</title>
        <authorList>
            <person name="Engelberts J.P."/>
            <person name="Robbins S.J."/>
            <person name="De Goeij J.M."/>
            <person name="Aranda M."/>
            <person name="Bell S.C."/>
            <person name="Webster N.S."/>
        </authorList>
    </citation>
    <scope>NUCLEOTIDE SEQUENCE</scope>
    <source>
        <strain evidence="6">SB0662_bin_9</strain>
    </source>
</reference>
<proteinExistence type="predicted"/>
<dbReference type="InterPro" id="IPR001258">
    <property type="entry name" value="NHL_repeat"/>
</dbReference>
<protein>
    <submittedName>
        <fullName evidence="6">TIGR03663 family protein</fullName>
    </submittedName>
</protein>
<feature type="transmembrane region" description="Helical" evidence="4">
    <location>
        <begin position="109"/>
        <end position="126"/>
    </location>
</feature>
<dbReference type="CDD" id="cd05819">
    <property type="entry name" value="NHL"/>
    <property type="match status" value="1"/>
</dbReference>
<evidence type="ECO:0000259" key="5">
    <source>
        <dbReference type="Pfam" id="PF13231"/>
    </source>
</evidence>
<organism evidence="6">
    <name type="scientific">Caldilineaceae bacterium SB0662_bin_9</name>
    <dbReference type="NCBI Taxonomy" id="2605258"/>
    <lineage>
        <taxon>Bacteria</taxon>
        <taxon>Bacillati</taxon>
        <taxon>Chloroflexota</taxon>
        <taxon>Caldilineae</taxon>
        <taxon>Caldilineales</taxon>
        <taxon>Caldilineaceae</taxon>
    </lineage>
</organism>
<keyword evidence="4" id="KW-0472">Membrane</keyword>
<keyword evidence="1" id="KW-0677">Repeat</keyword>
<feature type="repeat" description="NHL" evidence="2">
    <location>
        <begin position="874"/>
        <end position="904"/>
    </location>
</feature>
<dbReference type="Pfam" id="PF13231">
    <property type="entry name" value="PMT_2"/>
    <property type="match status" value="1"/>
</dbReference>
<feature type="transmembrane region" description="Helical" evidence="4">
    <location>
        <begin position="84"/>
        <end position="102"/>
    </location>
</feature>
<feature type="region of interest" description="Disordered" evidence="3">
    <location>
        <begin position="1"/>
        <end position="22"/>
    </location>
</feature>